<dbReference type="GO" id="GO:0015347">
    <property type="term" value="F:sodium-independent organic anion transmembrane transporter activity"/>
    <property type="evidence" value="ECO:0007669"/>
    <property type="project" value="TreeGrafter"/>
</dbReference>
<dbReference type="GO" id="GO:0016323">
    <property type="term" value="C:basolateral plasma membrane"/>
    <property type="evidence" value="ECO:0007669"/>
    <property type="project" value="TreeGrafter"/>
</dbReference>
<evidence type="ECO:0000256" key="5">
    <source>
        <dbReference type="ARBA" id="ARBA00022989"/>
    </source>
</evidence>
<evidence type="ECO:0000313" key="12">
    <source>
        <dbReference type="Proteomes" id="UP001152320"/>
    </source>
</evidence>
<keyword evidence="4 8" id="KW-0812">Transmembrane</keyword>
<comment type="subcellular location">
    <subcellularLocation>
        <location evidence="1 8">Cell membrane</location>
        <topology evidence="1 8">Multi-pass membrane protein</topology>
    </subcellularLocation>
</comment>
<feature type="transmembrane region" description="Helical" evidence="8">
    <location>
        <begin position="35"/>
        <end position="62"/>
    </location>
</feature>
<dbReference type="SUPFAM" id="SSF100895">
    <property type="entry name" value="Kazal-type serine protease inhibitors"/>
    <property type="match status" value="1"/>
</dbReference>
<feature type="transmembrane region" description="Helical" evidence="8">
    <location>
        <begin position="407"/>
        <end position="427"/>
    </location>
</feature>
<feature type="transmembrane region" description="Helical" evidence="8">
    <location>
        <begin position="74"/>
        <end position="91"/>
    </location>
</feature>
<keyword evidence="7" id="KW-1015">Disulfide bond</keyword>
<dbReference type="Gene3D" id="3.30.60.30">
    <property type="match status" value="1"/>
</dbReference>
<name>A0A9Q1HHQ9_HOLLE</name>
<feature type="transmembrane region" description="Helical" evidence="8">
    <location>
        <begin position="103"/>
        <end position="124"/>
    </location>
</feature>
<dbReference type="PANTHER" id="PTHR11388:SF142">
    <property type="entry name" value="SOLUTE CARRIER ORGANIC ANION TRANSPORTER FAMILY MEMBER 5A1"/>
    <property type="match status" value="1"/>
</dbReference>
<dbReference type="AlphaFoldDB" id="A0A9Q1HHQ9"/>
<dbReference type="GO" id="GO:0006811">
    <property type="term" value="P:monoatomic ion transport"/>
    <property type="evidence" value="ECO:0007669"/>
    <property type="project" value="UniProtKB-KW"/>
</dbReference>
<reference evidence="11" key="1">
    <citation type="submission" date="2021-10" db="EMBL/GenBank/DDBJ databases">
        <title>Tropical sea cucumber genome reveals ecological adaptation and Cuvierian tubules defense mechanism.</title>
        <authorList>
            <person name="Chen T."/>
        </authorList>
    </citation>
    <scope>NUCLEOTIDE SEQUENCE</scope>
    <source>
        <strain evidence="11">Nanhai2018</strain>
        <tissue evidence="11">Muscle</tissue>
    </source>
</reference>
<evidence type="ECO:0000256" key="1">
    <source>
        <dbReference type="ARBA" id="ARBA00004651"/>
    </source>
</evidence>
<keyword evidence="8" id="KW-0813">Transport</keyword>
<feature type="transmembrane region" description="Helical" evidence="8">
    <location>
        <begin position="172"/>
        <end position="192"/>
    </location>
</feature>
<dbReference type="InterPro" id="IPR004156">
    <property type="entry name" value="OATP"/>
</dbReference>
<dbReference type="CDD" id="cd17336">
    <property type="entry name" value="MFS_SLCO_OATP"/>
    <property type="match status" value="1"/>
</dbReference>
<keyword evidence="6 8" id="KW-0472">Membrane</keyword>
<feature type="transmembrane region" description="Helical" evidence="8">
    <location>
        <begin position="330"/>
        <end position="351"/>
    </location>
</feature>
<evidence type="ECO:0000256" key="2">
    <source>
        <dbReference type="ARBA" id="ARBA00009657"/>
    </source>
</evidence>
<dbReference type="EMBL" id="JAIZAY010000003">
    <property type="protein sequence ID" value="KAJ8045283.1"/>
    <property type="molecule type" value="Genomic_DNA"/>
</dbReference>
<evidence type="ECO:0000256" key="7">
    <source>
        <dbReference type="ARBA" id="ARBA00023157"/>
    </source>
</evidence>
<evidence type="ECO:0000313" key="11">
    <source>
        <dbReference type="EMBL" id="KAJ8045283.1"/>
    </source>
</evidence>
<dbReference type="NCBIfam" id="TIGR00805">
    <property type="entry name" value="oat"/>
    <property type="match status" value="1"/>
</dbReference>
<evidence type="ECO:0000256" key="8">
    <source>
        <dbReference type="RuleBase" id="RU362056"/>
    </source>
</evidence>
<accession>A0A9Q1HHQ9</accession>
<dbReference type="InterPro" id="IPR002350">
    <property type="entry name" value="Kazal_dom"/>
</dbReference>
<dbReference type="PROSITE" id="PS51465">
    <property type="entry name" value="KAZAL_2"/>
    <property type="match status" value="1"/>
</dbReference>
<evidence type="ECO:0000256" key="3">
    <source>
        <dbReference type="ARBA" id="ARBA00022475"/>
    </source>
</evidence>
<comment type="caution">
    <text evidence="11">The sequence shown here is derived from an EMBL/GenBank/DDBJ whole genome shotgun (WGS) entry which is preliminary data.</text>
</comment>
<dbReference type="Proteomes" id="UP001152320">
    <property type="component" value="Chromosome 3"/>
</dbReference>
<dbReference type="GO" id="GO:0043252">
    <property type="term" value="P:sodium-independent organic anion transport"/>
    <property type="evidence" value="ECO:0007669"/>
    <property type="project" value="TreeGrafter"/>
</dbReference>
<dbReference type="OrthoDB" id="5062115at2759"/>
<dbReference type="InterPro" id="IPR036259">
    <property type="entry name" value="MFS_trans_sf"/>
</dbReference>
<dbReference type="InterPro" id="IPR036058">
    <property type="entry name" value="Kazal_dom_sf"/>
</dbReference>
<dbReference type="SMART" id="SM00280">
    <property type="entry name" value="KAZAL"/>
    <property type="match status" value="1"/>
</dbReference>
<keyword evidence="8" id="KW-0406">Ion transport</keyword>
<dbReference type="SUPFAM" id="SSF103473">
    <property type="entry name" value="MFS general substrate transporter"/>
    <property type="match status" value="1"/>
</dbReference>
<feature type="transmembrane region" description="Helical" evidence="8">
    <location>
        <begin position="591"/>
        <end position="613"/>
    </location>
</feature>
<keyword evidence="5 8" id="KW-1133">Transmembrane helix</keyword>
<evidence type="ECO:0000256" key="9">
    <source>
        <dbReference type="SAM" id="MobiDB-lite"/>
    </source>
</evidence>
<dbReference type="Pfam" id="PF03137">
    <property type="entry name" value="OATP"/>
    <property type="match status" value="1"/>
</dbReference>
<dbReference type="Pfam" id="PF07648">
    <property type="entry name" value="Kazal_2"/>
    <property type="match status" value="1"/>
</dbReference>
<feature type="region of interest" description="Disordered" evidence="9">
    <location>
        <begin position="1"/>
        <end position="24"/>
    </location>
</feature>
<organism evidence="11 12">
    <name type="scientific">Holothuria leucospilota</name>
    <name type="common">Black long sea cucumber</name>
    <name type="synonym">Mertensiothuria leucospilota</name>
    <dbReference type="NCBI Taxonomy" id="206669"/>
    <lineage>
        <taxon>Eukaryota</taxon>
        <taxon>Metazoa</taxon>
        <taxon>Echinodermata</taxon>
        <taxon>Eleutherozoa</taxon>
        <taxon>Echinozoa</taxon>
        <taxon>Holothuroidea</taxon>
        <taxon>Aspidochirotacea</taxon>
        <taxon>Aspidochirotida</taxon>
        <taxon>Holothuriidae</taxon>
        <taxon>Holothuria</taxon>
    </lineage>
</organism>
<feature type="domain" description="Kazal-like" evidence="10">
    <location>
        <begin position="456"/>
        <end position="514"/>
    </location>
</feature>
<feature type="transmembrane region" description="Helical" evidence="8">
    <location>
        <begin position="204"/>
        <end position="236"/>
    </location>
</feature>
<dbReference type="Gene3D" id="1.20.1250.20">
    <property type="entry name" value="MFS general substrate transporter like domains"/>
    <property type="match status" value="1"/>
</dbReference>
<protein>
    <recommendedName>
        <fullName evidence="8">Solute carrier organic anion transporter family member</fullName>
    </recommendedName>
</protein>
<feature type="transmembrane region" description="Helical" evidence="8">
    <location>
        <begin position="544"/>
        <end position="570"/>
    </location>
</feature>
<dbReference type="PANTHER" id="PTHR11388">
    <property type="entry name" value="ORGANIC ANION TRANSPORTER"/>
    <property type="match status" value="1"/>
</dbReference>
<evidence type="ECO:0000256" key="4">
    <source>
        <dbReference type="ARBA" id="ARBA00022692"/>
    </source>
</evidence>
<feature type="transmembrane region" description="Helical" evidence="8">
    <location>
        <begin position="633"/>
        <end position="656"/>
    </location>
</feature>
<gene>
    <name evidence="11" type="ORF">HOLleu_08261</name>
</gene>
<proteinExistence type="inferred from homology"/>
<sequence>MSKANAIYKPVGSQETNEGDEVTTTPRKGIFHSPVFFAAISMVESALGVAAMAYFGACISTIEKRFQLKSSQSGTIVAVNDVIGLIILLFVTHYGKSRHRPRIIGVLNITVAVGSLVHIIPHLIYGIPSALGKDIENTEKQYIPGYCQSSNATEGCTESEQEESGSLLNQAVWLYIGQALSSCYSCIYPLFITYLDDGVNKKTLAVYMGFYFSTFAVGGATGFALSTICLSMPAYIGNADYVNSVKDSDDPRWIGAWWLGFLILGVIQLILAIPHFFFPKYLPERKRKDGDEDEEENEYLAAATDELHIQQEESGIVGFMQGLLKSVWRVVTNPVVFFLILCFIFLSGFISSFPLFGAKYIQYQFGIPPQYAAVMFGAILLPAGVIGNIVGGFVIKRFARTRLQLATIFVIISCTVAMVDPLALVFGCPNKDIAGLTVHYPLETLNGTDTDLGPPDGVDSPCNEDCNCPVLYSPICGADGITYSSPCHAGCFGSKDVESNGRNYTAFVDCACIRAQYTAEDGYSDIGQGVSALEGECTKPCSMFLPYVIAYFVILFLGPMCANPATLLKLRSVSKSDRSMSISVSDITGKLFGFIPGPIYYGAAIDTACLLFQSSCGKTGNCLVYDIEKFRYVFNGITLTLQVLATLCVIACYFTVRCAEKDSRQIIEPVPLKKYPD</sequence>
<keyword evidence="3" id="KW-1003">Cell membrane</keyword>
<feature type="transmembrane region" description="Helical" evidence="8">
    <location>
        <begin position="256"/>
        <end position="278"/>
    </location>
</feature>
<keyword evidence="12" id="KW-1185">Reference proteome</keyword>
<feature type="transmembrane region" description="Helical" evidence="8">
    <location>
        <begin position="371"/>
        <end position="395"/>
    </location>
</feature>
<evidence type="ECO:0000256" key="6">
    <source>
        <dbReference type="ARBA" id="ARBA00023136"/>
    </source>
</evidence>
<evidence type="ECO:0000259" key="10">
    <source>
        <dbReference type="PROSITE" id="PS51465"/>
    </source>
</evidence>
<comment type="similarity">
    <text evidence="2 8">Belongs to the organo anion transporter (TC 2.A.60) family.</text>
</comment>